<evidence type="ECO:0000313" key="7">
    <source>
        <dbReference type="Proteomes" id="UP000054558"/>
    </source>
</evidence>
<keyword evidence="6" id="KW-0540">Nuclease</keyword>
<comment type="similarity">
    <text evidence="1">Belongs to the tRNA-intron endonuclease family.</text>
</comment>
<dbReference type="GO" id="GO:0000214">
    <property type="term" value="C:tRNA-intron endonuclease complex"/>
    <property type="evidence" value="ECO:0000318"/>
    <property type="project" value="GO_Central"/>
</dbReference>
<evidence type="ECO:0000313" key="6">
    <source>
        <dbReference type="EMBL" id="GAQ82956.1"/>
    </source>
</evidence>
<dbReference type="OMA" id="FTQADRC"/>
<protein>
    <recommendedName>
        <fullName evidence="2">tRNA-intron lyase</fullName>
        <ecNumber evidence="2">4.6.1.16</ecNumber>
    </recommendedName>
</protein>
<reference evidence="6 7" key="1">
    <citation type="journal article" date="2014" name="Nat. Commun.">
        <title>Klebsormidium flaccidum genome reveals primary factors for plant terrestrial adaptation.</title>
        <authorList>
            <person name="Hori K."/>
            <person name="Maruyama F."/>
            <person name="Fujisawa T."/>
            <person name="Togashi T."/>
            <person name="Yamamoto N."/>
            <person name="Seo M."/>
            <person name="Sato S."/>
            <person name="Yamada T."/>
            <person name="Mori H."/>
            <person name="Tajima N."/>
            <person name="Moriyama T."/>
            <person name="Ikeuchi M."/>
            <person name="Watanabe M."/>
            <person name="Wada H."/>
            <person name="Kobayashi K."/>
            <person name="Saito M."/>
            <person name="Masuda T."/>
            <person name="Sasaki-Sekimoto Y."/>
            <person name="Mashiguchi K."/>
            <person name="Awai K."/>
            <person name="Shimojima M."/>
            <person name="Masuda S."/>
            <person name="Iwai M."/>
            <person name="Nobusawa T."/>
            <person name="Narise T."/>
            <person name="Kondo S."/>
            <person name="Saito H."/>
            <person name="Sato R."/>
            <person name="Murakawa M."/>
            <person name="Ihara Y."/>
            <person name="Oshima-Yamada Y."/>
            <person name="Ohtaka K."/>
            <person name="Satoh M."/>
            <person name="Sonobe K."/>
            <person name="Ishii M."/>
            <person name="Ohtani R."/>
            <person name="Kanamori-Sato M."/>
            <person name="Honoki R."/>
            <person name="Miyazaki D."/>
            <person name="Mochizuki H."/>
            <person name="Umetsu J."/>
            <person name="Higashi K."/>
            <person name="Shibata D."/>
            <person name="Kamiya Y."/>
            <person name="Sato N."/>
            <person name="Nakamura Y."/>
            <person name="Tabata S."/>
            <person name="Ida S."/>
            <person name="Kurokawa K."/>
            <person name="Ohta H."/>
        </authorList>
    </citation>
    <scope>NUCLEOTIDE SEQUENCE [LARGE SCALE GENOMIC DNA]</scope>
    <source>
        <strain evidence="6 7">NIES-2285</strain>
    </source>
</reference>
<keyword evidence="6" id="KW-0255">Endonuclease</keyword>
<dbReference type="Gene3D" id="3.40.1350.10">
    <property type="match status" value="1"/>
</dbReference>
<dbReference type="SUPFAM" id="SSF53032">
    <property type="entry name" value="tRNA-intron endonuclease catalytic domain-like"/>
    <property type="match status" value="1"/>
</dbReference>
<accession>A0A1Y1I2I8</accession>
<dbReference type="OrthoDB" id="10249562at2759"/>
<name>A0A1Y1I2I8_KLENI</name>
<dbReference type="PANTHER" id="PTHR21227:SF0">
    <property type="entry name" value="TRNA-SPLICING ENDONUCLEASE SUBUNIT SEN2"/>
    <property type="match status" value="1"/>
</dbReference>
<dbReference type="STRING" id="105231.A0A1Y1I2I8"/>
<proteinExistence type="inferred from homology"/>
<dbReference type="Proteomes" id="UP000054558">
    <property type="component" value="Unassembled WGS sequence"/>
</dbReference>
<dbReference type="Pfam" id="PF02778">
    <property type="entry name" value="tRNA_int_endo_N"/>
    <property type="match status" value="1"/>
</dbReference>
<dbReference type="AlphaFoldDB" id="A0A1Y1I2I8"/>
<dbReference type="GO" id="GO:0000213">
    <property type="term" value="F:tRNA-intron lyase activity"/>
    <property type="evidence" value="ECO:0000318"/>
    <property type="project" value="GO_Central"/>
</dbReference>
<keyword evidence="6" id="KW-0378">Hydrolase</keyword>
<evidence type="ECO:0000256" key="2">
    <source>
        <dbReference type="ARBA" id="ARBA00012573"/>
    </source>
</evidence>
<dbReference type="EC" id="4.6.1.16" evidence="2"/>
<feature type="domain" description="tRNA intron endonuclease catalytic" evidence="4">
    <location>
        <begin position="144"/>
        <end position="221"/>
    </location>
</feature>
<sequence length="262" mass="29988">MEDDEVASGSIPAPSIPVKWKNKKLARPSSGMAELVQEMQETLPVVGIFHCGFVWLEPSEDEVELLERGAFGKPLPHAEILRRQAYPEEVLRSIERRSFIAQLELEEAFFLAYAVGWLHIKDSQGVRIPATELWRLFQECRPTFLPLYTAYHHFRCSGWVVKNGVQFGADWVLYRGHPGEIHSEYCVIVAAEGLPPRLDTWVDLHSETRLCRQVVKGLIQVNLIQDRGTASADPTEHLASFSIEEIQIKRWQPERHREGPQE</sequence>
<organism evidence="6 7">
    <name type="scientific">Klebsormidium nitens</name>
    <name type="common">Green alga</name>
    <name type="synonym">Ulothrix nitens</name>
    <dbReference type="NCBI Taxonomy" id="105231"/>
    <lineage>
        <taxon>Eukaryota</taxon>
        <taxon>Viridiplantae</taxon>
        <taxon>Streptophyta</taxon>
        <taxon>Klebsormidiophyceae</taxon>
        <taxon>Klebsormidiales</taxon>
        <taxon>Klebsormidiaceae</taxon>
        <taxon>Klebsormidium</taxon>
    </lineage>
</organism>
<dbReference type="CDD" id="cd22363">
    <property type="entry name" value="tRNA-intron_lyase_C"/>
    <property type="match status" value="1"/>
</dbReference>
<dbReference type="GO" id="GO:0005737">
    <property type="term" value="C:cytoplasm"/>
    <property type="evidence" value="ECO:0000318"/>
    <property type="project" value="GO_Central"/>
</dbReference>
<evidence type="ECO:0000256" key="1">
    <source>
        <dbReference type="ARBA" id="ARBA00008078"/>
    </source>
</evidence>
<feature type="domain" description="tRNA intron endonuclease N-terminal" evidence="5">
    <location>
        <begin position="58"/>
        <end position="134"/>
    </location>
</feature>
<dbReference type="GO" id="GO:0000379">
    <property type="term" value="P:tRNA-type intron splice site recognition and cleavage"/>
    <property type="evidence" value="ECO:0000318"/>
    <property type="project" value="GO_Central"/>
</dbReference>
<dbReference type="InterPro" id="IPR006678">
    <property type="entry name" value="tRNA_intron_Endonuc_N"/>
</dbReference>
<dbReference type="PANTHER" id="PTHR21227">
    <property type="entry name" value="TRNA-SPLICING ENDONUCLEASE SUBUNIT SEN2"/>
    <property type="match status" value="1"/>
</dbReference>
<dbReference type="EMBL" id="DF237079">
    <property type="protein sequence ID" value="GAQ82956.1"/>
    <property type="molecule type" value="Genomic_DNA"/>
</dbReference>
<dbReference type="InterPro" id="IPR036167">
    <property type="entry name" value="tRNA_intron_Endo_cat-like_sf"/>
</dbReference>
<dbReference type="GO" id="GO:0003676">
    <property type="term" value="F:nucleic acid binding"/>
    <property type="evidence" value="ECO:0007669"/>
    <property type="project" value="InterPro"/>
</dbReference>
<evidence type="ECO:0000259" key="4">
    <source>
        <dbReference type="Pfam" id="PF01974"/>
    </source>
</evidence>
<dbReference type="InterPro" id="IPR006676">
    <property type="entry name" value="tRNA_splic"/>
</dbReference>
<dbReference type="InterPro" id="IPR006677">
    <property type="entry name" value="tRNA_intron_Endonuc_cat-like"/>
</dbReference>
<evidence type="ECO:0000259" key="5">
    <source>
        <dbReference type="Pfam" id="PF02778"/>
    </source>
</evidence>
<dbReference type="InterPro" id="IPR011856">
    <property type="entry name" value="tRNA_endonuc-like_dom_sf"/>
</dbReference>
<dbReference type="Pfam" id="PF01974">
    <property type="entry name" value="tRNA_int_endo"/>
    <property type="match status" value="1"/>
</dbReference>
<gene>
    <name evidence="6" type="ORF">KFL_001300190</name>
</gene>
<dbReference type="GO" id="GO:0008033">
    <property type="term" value="P:tRNA processing"/>
    <property type="evidence" value="ECO:0000318"/>
    <property type="project" value="GO_Central"/>
</dbReference>
<comment type="catalytic activity">
    <reaction evidence="3">
        <text>pretRNA = a 3'-half-tRNA molecule with a 5'-OH end + a 5'-half-tRNA molecule with a 2',3'-cyclic phosphate end + an intron with a 2',3'-cyclic phosphate and a 5'-hydroxyl terminus.</text>
        <dbReference type="EC" id="4.6.1.16"/>
    </reaction>
</comment>
<evidence type="ECO:0000256" key="3">
    <source>
        <dbReference type="ARBA" id="ARBA00034031"/>
    </source>
</evidence>
<keyword evidence="7" id="KW-1185">Reference proteome</keyword>